<organism evidence="4 5">
    <name type="scientific">Fusarium kuroshium</name>
    <dbReference type="NCBI Taxonomy" id="2010991"/>
    <lineage>
        <taxon>Eukaryota</taxon>
        <taxon>Fungi</taxon>
        <taxon>Dikarya</taxon>
        <taxon>Ascomycota</taxon>
        <taxon>Pezizomycotina</taxon>
        <taxon>Sordariomycetes</taxon>
        <taxon>Hypocreomycetidae</taxon>
        <taxon>Hypocreales</taxon>
        <taxon>Nectriaceae</taxon>
        <taxon>Fusarium</taxon>
        <taxon>Fusarium solani species complex</taxon>
    </lineage>
</organism>
<keyword evidence="5" id="KW-1185">Reference proteome</keyword>
<evidence type="ECO:0000256" key="1">
    <source>
        <dbReference type="SAM" id="Coils"/>
    </source>
</evidence>
<dbReference type="OrthoDB" id="3511049at2759"/>
<protein>
    <recommendedName>
        <fullName evidence="3">Bacteriophage T5 Orf172 DNA-binding domain-containing protein</fullName>
    </recommendedName>
</protein>
<feature type="compositionally biased region" description="Basic and acidic residues" evidence="2">
    <location>
        <begin position="228"/>
        <end position="246"/>
    </location>
</feature>
<keyword evidence="1" id="KW-0175">Coiled coil</keyword>
<dbReference type="Proteomes" id="UP000277212">
    <property type="component" value="Unassembled WGS sequence"/>
</dbReference>
<dbReference type="EMBL" id="NKUJ01000174">
    <property type="protein sequence ID" value="RMJ11221.1"/>
    <property type="molecule type" value="Genomic_DNA"/>
</dbReference>
<dbReference type="Pfam" id="PF10544">
    <property type="entry name" value="T5orf172"/>
    <property type="match status" value="1"/>
</dbReference>
<feature type="region of interest" description="Disordered" evidence="2">
    <location>
        <begin position="217"/>
        <end position="328"/>
    </location>
</feature>
<feature type="compositionally biased region" description="Polar residues" evidence="2">
    <location>
        <begin position="269"/>
        <end position="279"/>
    </location>
</feature>
<dbReference type="STRING" id="2010991.A0A3M2S103"/>
<feature type="coiled-coil region" evidence="1">
    <location>
        <begin position="548"/>
        <end position="596"/>
    </location>
</feature>
<proteinExistence type="predicted"/>
<feature type="compositionally biased region" description="Polar residues" evidence="2">
    <location>
        <begin position="158"/>
        <end position="180"/>
    </location>
</feature>
<gene>
    <name evidence="4" type="ORF">CDV36_009138</name>
</gene>
<accession>A0A3M2S103</accession>
<dbReference type="InterPro" id="IPR053006">
    <property type="entry name" value="Meiosis_regulatory"/>
</dbReference>
<name>A0A3M2S103_9HYPO</name>
<dbReference type="PANTHER" id="PTHR28094:SF1">
    <property type="entry name" value="MEIOTICALLY UP-REGULATED GENE 113 PROTEIN"/>
    <property type="match status" value="1"/>
</dbReference>
<dbReference type="PANTHER" id="PTHR28094">
    <property type="entry name" value="MEIOTICALLY UP-REGULATED GENE 113 PROTEIN"/>
    <property type="match status" value="1"/>
</dbReference>
<comment type="caution">
    <text evidence="4">The sequence shown here is derived from an EMBL/GenBank/DDBJ whole genome shotgun (WGS) entry which is preliminary data.</text>
</comment>
<evidence type="ECO:0000259" key="3">
    <source>
        <dbReference type="Pfam" id="PF10544"/>
    </source>
</evidence>
<sequence>MTEKNSSTTKLDSLYEALEIPQKGEIPCVGHLLIGDECPADQKDQRENIESILHDIIYTIENGYTAGSDEVKDLLEDLAKQLVCTDMVHDHLSFYRRTAYGKHEWVALDLGKRLRGWGEKLGEKDSDEDDEKATASAKNSTALRPKLTRETPMINESACVTPTKQRGRPSCNSRPSTPRTGQGLDAFDSLSVLSDALPSTPESVISLGVSEVFSPVSTASTPMSIPDSEIRPSRYRYSRGEEESPTRGRRSSKGNDLLDGVESSRRATNKGSASTLSRTSKYDNDSTPTKKKSYRNENEQLDQGLQLSDQDSDNQRQIDDEEELEEQSEIKDKNALFPLKVGNMVFDLPREDRYPLKMLRERLQKSLDEKSLSSGWVYCFAERTAPGYLKIGYTQCDDNNSNARLSLEEQNDAAQVMKRLRMWERECKHNIDYKFIFYMPYAVQTMEGLIHRTLHKRNRTADCPNPDCKTVHREWFEISEMEARRAVEVWQQYSELKPYTKKGQLKSSWHDRSRDDTKLYSHLPVEEWVYERWVKVIVPAVVEREKRISELQRKQTRLAERREEVEERKNELELEINDLKTEEKRIQQELAELQGQH</sequence>
<evidence type="ECO:0000256" key="2">
    <source>
        <dbReference type="SAM" id="MobiDB-lite"/>
    </source>
</evidence>
<feature type="region of interest" description="Disordered" evidence="2">
    <location>
        <begin position="121"/>
        <end position="185"/>
    </location>
</feature>
<reference evidence="4 5" key="1">
    <citation type="submission" date="2017-06" db="EMBL/GenBank/DDBJ databases">
        <title>Comparative genomic analysis of Ambrosia Fusariam Clade fungi.</title>
        <authorList>
            <person name="Stajich J.E."/>
            <person name="Carrillo J."/>
            <person name="Kijimoto T."/>
            <person name="Eskalen A."/>
            <person name="O'Donnell K."/>
            <person name="Kasson M."/>
        </authorList>
    </citation>
    <scope>NUCLEOTIDE SEQUENCE [LARGE SCALE GENOMIC DNA]</scope>
    <source>
        <strain evidence="4">UCR3666</strain>
    </source>
</reference>
<evidence type="ECO:0000313" key="5">
    <source>
        <dbReference type="Proteomes" id="UP000277212"/>
    </source>
</evidence>
<evidence type="ECO:0000313" key="4">
    <source>
        <dbReference type="EMBL" id="RMJ11221.1"/>
    </source>
</evidence>
<dbReference type="InterPro" id="IPR018306">
    <property type="entry name" value="Phage_T5_Orf172_DNA-bd"/>
</dbReference>
<dbReference type="AlphaFoldDB" id="A0A3M2S103"/>
<feature type="domain" description="Bacteriophage T5 Orf172 DNA-binding" evidence="3">
    <location>
        <begin position="375"/>
        <end position="490"/>
    </location>
</feature>